<dbReference type="InterPro" id="IPR000587">
    <property type="entry name" value="Creatinase_N"/>
</dbReference>
<dbReference type="Proteomes" id="UP000248014">
    <property type="component" value="Unassembled WGS sequence"/>
</dbReference>
<evidence type="ECO:0000256" key="3">
    <source>
        <dbReference type="ARBA" id="ARBA00022801"/>
    </source>
</evidence>
<evidence type="ECO:0000313" key="7">
    <source>
        <dbReference type="EMBL" id="PXW69507.1"/>
    </source>
</evidence>
<comment type="caution">
    <text evidence="7">The sequence shown here is derived from an EMBL/GenBank/DDBJ whole genome shotgun (WGS) entry which is preliminary data.</text>
</comment>
<dbReference type="Gene3D" id="3.40.350.10">
    <property type="entry name" value="Creatinase/prolidase N-terminal domain"/>
    <property type="match status" value="2"/>
</dbReference>
<proteinExistence type="inferred from homology"/>
<dbReference type="SUPFAM" id="SSF55920">
    <property type="entry name" value="Creatinase/aminopeptidase"/>
    <property type="match status" value="1"/>
</dbReference>
<dbReference type="InterPro" id="IPR032416">
    <property type="entry name" value="Peptidase_M24_C"/>
</dbReference>
<dbReference type="InterPro" id="IPR000994">
    <property type="entry name" value="Pept_M24"/>
</dbReference>
<evidence type="ECO:0000256" key="2">
    <source>
        <dbReference type="ARBA" id="ARBA00022723"/>
    </source>
</evidence>
<dbReference type="GO" id="GO:0005737">
    <property type="term" value="C:cytoplasm"/>
    <property type="evidence" value="ECO:0007669"/>
    <property type="project" value="UniProtKB-ARBA"/>
</dbReference>
<keyword evidence="7" id="KW-0031">Aminopeptidase</keyword>
<dbReference type="InterPro" id="IPR029149">
    <property type="entry name" value="Creatin/AminoP/Spt16_N"/>
</dbReference>
<dbReference type="PANTHER" id="PTHR43763:SF6">
    <property type="entry name" value="XAA-PRO AMINOPEPTIDASE 1"/>
    <property type="match status" value="1"/>
</dbReference>
<dbReference type="InterPro" id="IPR036005">
    <property type="entry name" value="Creatinase/aminopeptidase-like"/>
</dbReference>
<dbReference type="Gene3D" id="3.90.230.10">
    <property type="entry name" value="Creatinase/methionine aminopeptidase superfamily"/>
    <property type="match status" value="1"/>
</dbReference>
<keyword evidence="2" id="KW-0479">Metal-binding</keyword>
<comment type="similarity">
    <text evidence="1">Belongs to the peptidase M24B family.</text>
</comment>
<keyword evidence="7" id="KW-0645">Protease</keyword>
<name>A0A2V3URV8_9SPHN</name>
<dbReference type="AlphaFoldDB" id="A0A2V3URV8"/>
<dbReference type="CDD" id="cd01085">
    <property type="entry name" value="APP"/>
    <property type="match status" value="1"/>
</dbReference>
<dbReference type="GO" id="GO:0046872">
    <property type="term" value="F:metal ion binding"/>
    <property type="evidence" value="ECO:0007669"/>
    <property type="project" value="UniProtKB-KW"/>
</dbReference>
<dbReference type="PANTHER" id="PTHR43763">
    <property type="entry name" value="XAA-PRO AMINOPEPTIDASE 1"/>
    <property type="match status" value="1"/>
</dbReference>
<dbReference type="Pfam" id="PF00557">
    <property type="entry name" value="Peptidase_M24"/>
    <property type="match status" value="1"/>
</dbReference>
<feature type="domain" description="Peptidase M24 C-terminal" evidence="6">
    <location>
        <begin position="535"/>
        <end position="595"/>
    </location>
</feature>
<dbReference type="Pfam" id="PF16189">
    <property type="entry name" value="Creatinase_N_2"/>
    <property type="match status" value="1"/>
</dbReference>
<dbReference type="Pfam" id="PF16188">
    <property type="entry name" value="Peptidase_M24_C"/>
    <property type="match status" value="1"/>
</dbReference>
<dbReference type="FunFam" id="3.90.230.10:FF:000009">
    <property type="entry name" value="xaa-Pro aminopeptidase 2"/>
    <property type="match status" value="1"/>
</dbReference>
<evidence type="ECO:0000259" key="6">
    <source>
        <dbReference type="Pfam" id="PF16188"/>
    </source>
</evidence>
<keyword evidence="3" id="KW-0378">Hydrolase</keyword>
<evidence type="ECO:0000256" key="1">
    <source>
        <dbReference type="ARBA" id="ARBA00008766"/>
    </source>
</evidence>
<reference evidence="7 8" key="1">
    <citation type="submission" date="2018-05" db="EMBL/GenBank/DDBJ databases">
        <title>Genomic Encyclopedia of Type Strains, Phase IV (KMG-IV): sequencing the most valuable type-strain genomes for metagenomic binning, comparative biology and taxonomic classification.</title>
        <authorList>
            <person name="Goeker M."/>
        </authorList>
    </citation>
    <scope>NUCLEOTIDE SEQUENCE [LARGE SCALE GENOMIC DNA]</scope>
    <source>
        <strain evidence="7 8">DSM 3183</strain>
    </source>
</reference>
<dbReference type="SUPFAM" id="SSF53092">
    <property type="entry name" value="Creatinase/prolidase N-terminal domain"/>
    <property type="match status" value="2"/>
</dbReference>
<dbReference type="InterPro" id="IPR033740">
    <property type="entry name" value="Pept_M24B"/>
</dbReference>
<gene>
    <name evidence="7" type="ORF">C7451_11626</name>
</gene>
<dbReference type="GO" id="GO:0070006">
    <property type="term" value="F:metalloaminopeptidase activity"/>
    <property type="evidence" value="ECO:0007669"/>
    <property type="project" value="InterPro"/>
</dbReference>
<protein>
    <submittedName>
        <fullName evidence="7">Xaa-Pro aminopeptidase</fullName>
    </submittedName>
</protein>
<evidence type="ECO:0000259" key="5">
    <source>
        <dbReference type="Pfam" id="PF01321"/>
    </source>
</evidence>
<feature type="domain" description="Peptidase M24" evidence="4">
    <location>
        <begin position="312"/>
        <end position="525"/>
    </location>
</feature>
<organism evidence="7 8">
    <name type="scientific">Blastomonas natatoria</name>
    <dbReference type="NCBI Taxonomy" id="34015"/>
    <lineage>
        <taxon>Bacteria</taxon>
        <taxon>Pseudomonadati</taxon>
        <taxon>Pseudomonadota</taxon>
        <taxon>Alphaproteobacteria</taxon>
        <taxon>Sphingomonadales</taxon>
        <taxon>Sphingomonadaceae</taxon>
        <taxon>Blastomonas</taxon>
    </lineage>
</organism>
<evidence type="ECO:0000259" key="4">
    <source>
        <dbReference type="Pfam" id="PF00557"/>
    </source>
</evidence>
<accession>A0A2V3URV8</accession>
<keyword evidence="8" id="KW-1185">Reference proteome</keyword>
<feature type="domain" description="Creatinase N-terminal" evidence="5">
    <location>
        <begin position="9"/>
        <end position="137"/>
    </location>
</feature>
<dbReference type="Pfam" id="PF01321">
    <property type="entry name" value="Creatinase_N"/>
    <property type="match status" value="1"/>
</dbReference>
<evidence type="ECO:0000313" key="8">
    <source>
        <dbReference type="Proteomes" id="UP000248014"/>
    </source>
</evidence>
<sequence length="596" mass="64051">MLMSTHEARLAALREELKRQGLDGFVVPICDEHMSEYIGAYAQRLEWLTGFGGSAGSAVVLSDRAAIFVDGRYTIQVRDQVDGRLFEYVGTAQQSVADWLGANAAKGAVIGYDAWLHTRDWVKQASAKLAKAGATLKELTDNPVDAVWHDQPARPDAIMKPHAMEYAGRDSAEKRGDIATWLAEENLDAAVITALDSIAWIFNVRGSDITHTPVTLSYGVVHQDGRADLYVAPGKVTDDLRAHLGNQVALHDYDSFPEGLDALSGKAVAVDPERAVAAIFARLEAAGAKVVAKRDPSVLPRAMKNTTEIAGHRAAQARDGAAVSRFLHWLSIAAPAGGQTELSAAAKLLEFREATGKLIDTSFDTISGASSNGAICHYRVSEETNLPIVMDSLYLVDSGGQYLDGTTDITRTIAIGTPTAEMKRRFTQVLKGHIALATIRFPKGTTGGQLDALARQFLWADGVDYAHGTGHGVGSFLAVHEGPQRIAAFGGQGEPLRPGMICSNEPGYYKAGEFGIRIENLVLVEPIEIEGAEQEMLGFETLTFAPIDRNCIDPALLSPGELAWLNAYHGKVMEVVAPQLDGEALAWLERACAPIA</sequence>
<dbReference type="InterPro" id="IPR050422">
    <property type="entry name" value="X-Pro_aminopeptidase_P"/>
</dbReference>
<dbReference type="EMBL" id="QJJM01000016">
    <property type="protein sequence ID" value="PXW69507.1"/>
    <property type="molecule type" value="Genomic_DNA"/>
</dbReference>